<comment type="caution">
    <text evidence="14">The sequence shown here is derived from an EMBL/GenBank/DDBJ whole genome shotgun (WGS) entry which is preliminary data.</text>
</comment>
<feature type="compositionally biased region" description="Polar residues" evidence="12">
    <location>
        <begin position="872"/>
        <end position="886"/>
    </location>
</feature>
<dbReference type="GO" id="GO:0019367">
    <property type="term" value="P:fatty acid elongation, saturated fatty acid"/>
    <property type="evidence" value="ECO:0007669"/>
    <property type="project" value="TreeGrafter"/>
</dbReference>
<feature type="region of interest" description="Disordered" evidence="12">
    <location>
        <begin position="860"/>
        <end position="903"/>
    </location>
</feature>
<feature type="transmembrane region" description="Helical" evidence="10">
    <location>
        <begin position="1066"/>
        <end position="1090"/>
    </location>
</feature>
<dbReference type="GO" id="GO:0034625">
    <property type="term" value="P:fatty acid elongation, monounsaturated fatty acid"/>
    <property type="evidence" value="ECO:0007669"/>
    <property type="project" value="TreeGrafter"/>
</dbReference>
<evidence type="ECO:0000256" key="10">
    <source>
        <dbReference type="RuleBase" id="RU361115"/>
    </source>
</evidence>
<feature type="compositionally biased region" description="Polar residues" evidence="12">
    <location>
        <begin position="1287"/>
        <end position="1305"/>
    </location>
</feature>
<evidence type="ECO:0000256" key="5">
    <source>
        <dbReference type="ARBA" id="ARBA00022832"/>
    </source>
</evidence>
<dbReference type="Proteomes" id="UP000663829">
    <property type="component" value="Unassembled WGS sequence"/>
</dbReference>
<dbReference type="EC" id="2.3.1.199" evidence="10"/>
<comment type="catalytic activity">
    <reaction evidence="10">
        <text>a very-long-chain acyl-CoA + malonyl-CoA + H(+) = a very-long-chain 3-oxoacyl-CoA + CO2 + CoA</text>
        <dbReference type="Rhea" id="RHEA:32727"/>
        <dbReference type="ChEBI" id="CHEBI:15378"/>
        <dbReference type="ChEBI" id="CHEBI:16526"/>
        <dbReference type="ChEBI" id="CHEBI:57287"/>
        <dbReference type="ChEBI" id="CHEBI:57384"/>
        <dbReference type="ChEBI" id="CHEBI:90725"/>
        <dbReference type="ChEBI" id="CHEBI:90736"/>
        <dbReference type="EC" id="2.3.1.199"/>
    </reaction>
</comment>
<proteinExistence type="inferred from homology"/>
<feature type="transmembrane region" description="Helical" evidence="10">
    <location>
        <begin position="1210"/>
        <end position="1229"/>
    </location>
</feature>
<dbReference type="Proteomes" id="UP000677228">
    <property type="component" value="Unassembled WGS sequence"/>
</dbReference>
<dbReference type="Pfam" id="PF01151">
    <property type="entry name" value="ELO"/>
    <property type="match status" value="1"/>
</dbReference>
<evidence type="ECO:0000313" key="17">
    <source>
        <dbReference type="Proteomes" id="UP000663829"/>
    </source>
</evidence>
<comment type="similarity">
    <text evidence="10">Belongs to the ELO family.</text>
</comment>
<comment type="subcellular location">
    <subcellularLocation>
        <location evidence="1">Membrane</location>
        <topology evidence="1">Multi-pass membrane protein</topology>
    </subcellularLocation>
</comment>
<feature type="transmembrane region" description="Helical" evidence="10">
    <location>
        <begin position="1102"/>
        <end position="1122"/>
    </location>
</feature>
<feature type="transmembrane region" description="Helical" evidence="10">
    <location>
        <begin position="1156"/>
        <end position="1175"/>
    </location>
</feature>
<feature type="region of interest" description="Disordered" evidence="12">
    <location>
        <begin position="54"/>
        <end position="83"/>
    </location>
</feature>
<accession>A0A813NMJ8</accession>
<evidence type="ECO:0000313" key="16">
    <source>
        <dbReference type="EMBL" id="CAF3520252.1"/>
    </source>
</evidence>
<evidence type="ECO:0000313" key="15">
    <source>
        <dbReference type="EMBL" id="CAF3508991.1"/>
    </source>
</evidence>
<keyword evidence="2 10" id="KW-0444">Lipid biosynthesis</keyword>
<dbReference type="EMBL" id="CAJOBC010000022">
    <property type="protein sequence ID" value="CAF3520252.1"/>
    <property type="molecule type" value="Genomic_DNA"/>
</dbReference>
<dbReference type="GO" id="GO:0009922">
    <property type="term" value="F:fatty acid elongase activity"/>
    <property type="evidence" value="ECO:0007669"/>
    <property type="project" value="UniProtKB-EC"/>
</dbReference>
<keyword evidence="5 10" id="KW-0276">Fatty acid metabolism</keyword>
<dbReference type="InterPro" id="IPR002076">
    <property type="entry name" value="ELO_fam"/>
</dbReference>
<dbReference type="PANTHER" id="PTHR11157:SF126">
    <property type="entry name" value="ELONGATION OF VERY LONG CHAIN FATTY ACIDS PROTEIN"/>
    <property type="match status" value="1"/>
</dbReference>
<dbReference type="EMBL" id="CAJNOK010000153">
    <property type="protein sequence ID" value="CAF0733001.1"/>
    <property type="molecule type" value="Genomic_DNA"/>
</dbReference>
<evidence type="ECO:0000256" key="11">
    <source>
        <dbReference type="SAM" id="Coils"/>
    </source>
</evidence>
<evidence type="ECO:0000256" key="3">
    <source>
        <dbReference type="ARBA" id="ARBA00022679"/>
    </source>
</evidence>
<evidence type="ECO:0000313" key="13">
    <source>
        <dbReference type="EMBL" id="CAF0733001.1"/>
    </source>
</evidence>
<evidence type="ECO:0000313" key="14">
    <source>
        <dbReference type="EMBL" id="CAF0741849.1"/>
    </source>
</evidence>
<evidence type="ECO:0000256" key="7">
    <source>
        <dbReference type="ARBA" id="ARBA00023098"/>
    </source>
</evidence>
<keyword evidence="7 10" id="KW-0443">Lipid metabolism</keyword>
<feature type="transmembrane region" description="Helical" evidence="10">
    <location>
        <begin position="1182"/>
        <end position="1204"/>
    </location>
</feature>
<evidence type="ECO:0000256" key="2">
    <source>
        <dbReference type="ARBA" id="ARBA00022516"/>
    </source>
</evidence>
<dbReference type="OrthoDB" id="10041761at2759"/>
<feature type="region of interest" description="Disordered" evidence="12">
    <location>
        <begin position="1269"/>
        <end position="1318"/>
    </location>
</feature>
<reference evidence="14" key="1">
    <citation type="submission" date="2021-02" db="EMBL/GenBank/DDBJ databases">
        <authorList>
            <person name="Nowell W R."/>
        </authorList>
    </citation>
    <scope>NUCLEOTIDE SEQUENCE</scope>
</reference>
<keyword evidence="17" id="KW-1185">Reference proteome</keyword>
<evidence type="ECO:0000256" key="6">
    <source>
        <dbReference type="ARBA" id="ARBA00022989"/>
    </source>
</evidence>
<dbReference type="EMBL" id="CAJNOQ010000022">
    <property type="protein sequence ID" value="CAF0741849.1"/>
    <property type="molecule type" value="Genomic_DNA"/>
</dbReference>
<dbReference type="GO" id="GO:0030148">
    <property type="term" value="P:sphingolipid biosynthetic process"/>
    <property type="evidence" value="ECO:0007669"/>
    <property type="project" value="TreeGrafter"/>
</dbReference>
<dbReference type="EMBL" id="CAJOBA010000153">
    <property type="protein sequence ID" value="CAF3508991.1"/>
    <property type="molecule type" value="Genomic_DNA"/>
</dbReference>
<organism evidence="14 17">
    <name type="scientific">Didymodactylos carnosus</name>
    <dbReference type="NCBI Taxonomy" id="1234261"/>
    <lineage>
        <taxon>Eukaryota</taxon>
        <taxon>Metazoa</taxon>
        <taxon>Spiralia</taxon>
        <taxon>Gnathifera</taxon>
        <taxon>Rotifera</taxon>
        <taxon>Eurotatoria</taxon>
        <taxon>Bdelloidea</taxon>
        <taxon>Philodinida</taxon>
        <taxon>Philodinidae</taxon>
        <taxon>Didymodactylos</taxon>
    </lineage>
</organism>
<dbReference type="Proteomes" id="UP000681722">
    <property type="component" value="Unassembled WGS sequence"/>
</dbReference>
<dbReference type="PANTHER" id="PTHR11157">
    <property type="entry name" value="FATTY ACID ACYL TRANSFERASE-RELATED"/>
    <property type="match status" value="1"/>
</dbReference>
<keyword evidence="4 10" id="KW-0812">Transmembrane</keyword>
<keyword evidence="8 10" id="KW-0472">Membrane</keyword>
<keyword evidence="3 10" id="KW-0808">Transferase</keyword>
<dbReference type="GO" id="GO:0005789">
    <property type="term" value="C:endoplasmic reticulum membrane"/>
    <property type="evidence" value="ECO:0007669"/>
    <property type="project" value="TreeGrafter"/>
</dbReference>
<feature type="coiled-coil region" evidence="11">
    <location>
        <begin position="151"/>
        <end position="178"/>
    </location>
</feature>
<dbReference type="GO" id="GO:0042761">
    <property type="term" value="P:very long-chain fatty acid biosynthetic process"/>
    <property type="evidence" value="ECO:0007669"/>
    <property type="project" value="TreeGrafter"/>
</dbReference>
<name>A0A813NMJ8_9BILA</name>
<evidence type="ECO:0000256" key="1">
    <source>
        <dbReference type="ARBA" id="ARBA00004141"/>
    </source>
</evidence>
<evidence type="ECO:0000256" key="8">
    <source>
        <dbReference type="ARBA" id="ARBA00023136"/>
    </source>
</evidence>
<gene>
    <name evidence="14" type="ORF">GPM918_LOCUS313</name>
    <name evidence="13" type="ORF">OVA965_LOCUS942</name>
    <name evidence="16" type="ORF">SRO942_LOCUS314</name>
    <name evidence="15" type="ORF">TMI583_LOCUS943</name>
</gene>
<evidence type="ECO:0000256" key="4">
    <source>
        <dbReference type="ARBA" id="ARBA00022692"/>
    </source>
</evidence>
<evidence type="ECO:0000256" key="9">
    <source>
        <dbReference type="ARBA" id="ARBA00023160"/>
    </source>
</evidence>
<dbReference type="GO" id="GO:0034626">
    <property type="term" value="P:fatty acid elongation, polyunsaturated fatty acid"/>
    <property type="evidence" value="ECO:0007669"/>
    <property type="project" value="TreeGrafter"/>
</dbReference>
<keyword evidence="9 10" id="KW-0275">Fatty acid biosynthesis</keyword>
<keyword evidence="11" id="KW-0175">Coiled coil</keyword>
<sequence>MDANDARNFPKAPPLVFDPTLDPFSNPILAETVNRPSYDLTNSIPRGSLRFAEQSFPPTRESSNDKHEISLQGSKRRPGDTSSVRLATANQKDEKISQAFSSSSGLGISPSLTNEYHFDANEDKLETMTLQRRDTINALKNLVDMRKTIDVDQLDTALKNLSEELEHLEIESERAQRITTHYESQLLNSKLIGEKLSLFCAACRSAIVLGLNIRYSSYDMTSNELENLTKYAPDSSFVPDGALSSLLDTQSTTDHEQIKLEYNRRVQYSRLASSYLKRADRLRIQLRTLSELLTKSVLPQNERYHEIEKSPRLPTRLFEESPLYDKYIYEISPINTISVIKQYIHVRCIRGQLKRNDINIICAENPRHLLHQATYDASEKYSHTYDIHFKRVITSIDQLIIALPCFQIPPSQHSSTQQQKIYIRCKQILEPLINIPAIAQNHDETSYAVFRITHALSEISVEAVLLYPFDILNVFNEVYTHEPTSIFRIETEKNVFLRPPKVRIIPFNSELIRCLQSHQKTDSVELLAVSDLIEFQWFKEEKSEQQVFINVQLTRNFSLFSESDDDFIKRRRKAQGKISYLRKKFEQEKLDDTSSLPSTPTTSSGVTNMATISQMGLSKSTDTSKLTSFKWRLEGFSNTNAPIIILGYKNRKWKNFNNIATIRSTNDKDVYTIGLLQLIDRMVLIRCWSDENQKLDKLAENLWLLASAKLFCCVLAHDPNNITRYALCIVPIQKQKLAEDWLERRNYTERMYDEIRLGQSQYQSMQHTFSDKSTDVRKYVQFCLSEGTYVSIVPAGNIDVHEKTELSFRLHAQFPVIAEFDIYPIDIYRQKTDVDFIGTLNIYMIQTHSTTLRSASMTNVITSRSSSRSSQELETPEQQTNFTPPTSVHDDDKDGKINGVKKDPGAMARSAFERLITRDLNNANFVCAIRIRLPKIAFQLPQTQSKPVQINIQPQKLSDFFIGVVNALNEGKREFAEALNIHPALMHEIYEQEKSSKRKDYVEATAQSKSQICLEGETLLKWLKRQNIVTRTSSITAMTILNEWLKERFPKYRYALTQADPRTQSWFLLWNDPSSIIFLTICYLLFVTVGPRIMRKREPIRVPSSLLIAYNLGLVILSLYMLEEIVVGVYQSGYSMVCQKLNVSRKPSEMKVISALWIYFVSKAIEYMDTVFMIIRKRFTQVTFLHCFHHSTMLIIWWIVMTWIPGGQSWFGPTLNCLVHVMMYAYYGLSVIPSLRDKLWWKKYITLSQLIQFGFIFTHTMQEYITRSNERKRSKLQSKTDDDQKTTSRQKNGYGAASSSTQVKKQNGVIDYQHGHRE</sequence>
<evidence type="ECO:0000256" key="12">
    <source>
        <dbReference type="SAM" id="MobiDB-lite"/>
    </source>
</evidence>
<keyword evidence="6 10" id="KW-1133">Transmembrane helix</keyword>
<dbReference type="Proteomes" id="UP000682733">
    <property type="component" value="Unassembled WGS sequence"/>
</dbReference>
<protein>
    <recommendedName>
        <fullName evidence="10">Elongation of very long chain fatty acids protein</fullName>
        <ecNumber evidence="10">2.3.1.199</ecNumber>
    </recommendedName>
    <alternativeName>
        <fullName evidence="10">Very-long-chain 3-oxoacyl-CoA synthase</fullName>
    </alternativeName>
</protein>
<feature type="compositionally biased region" description="Basic and acidic residues" evidence="12">
    <location>
        <begin position="888"/>
        <end position="903"/>
    </location>
</feature>